<sequence length="46" mass="5043">MAKDYINIDSSLETTGIPNDNEIISSILEVPEVEEEINDAISPVSH</sequence>
<dbReference type="OrthoDB" id="2478107at2759"/>
<dbReference type="EMBL" id="CAJVPK010001396">
    <property type="protein sequence ID" value="CAG8585039.1"/>
    <property type="molecule type" value="Genomic_DNA"/>
</dbReference>
<dbReference type="Proteomes" id="UP000789706">
    <property type="component" value="Unassembled WGS sequence"/>
</dbReference>
<evidence type="ECO:0000313" key="1">
    <source>
        <dbReference type="EMBL" id="CAG8585039.1"/>
    </source>
</evidence>
<evidence type="ECO:0000313" key="2">
    <source>
        <dbReference type="Proteomes" id="UP000789706"/>
    </source>
</evidence>
<name>A0A9N9G4Y3_9GLOM</name>
<proteinExistence type="predicted"/>
<accession>A0A9N9G4Y3</accession>
<gene>
    <name evidence="1" type="ORF">DEBURN_LOCUS8764</name>
</gene>
<keyword evidence="2" id="KW-1185">Reference proteome</keyword>
<organism evidence="1 2">
    <name type="scientific">Diversispora eburnea</name>
    <dbReference type="NCBI Taxonomy" id="1213867"/>
    <lineage>
        <taxon>Eukaryota</taxon>
        <taxon>Fungi</taxon>
        <taxon>Fungi incertae sedis</taxon>
        <taxon>Mucoromycota</taxon>
        <taxon>Glomeromycotina</taxon>
        <taxon>Glomeromycetes</taxon>
        <taxon>Diversisporales</taxon>
        <taxon>Diversisporaceae</taxon>
        <taxon>Diversispora</taxon>
    </lineage>
</organism>
<reference evidence="1" key="1">
    <citation type="submission" date="2021-06" db="EMBL/GenBank/DDBJ databases">
        <authorList>
            <person name="Kallberg Y."/>
            <person name="Tangrot J."/>
            <person name="Rosling A."/>
        </authorList>
    </citation>
    <scope>NUCLEOTIDE SEQUENCE</scope>
    <source>
        <strain evidence="1">AZ414A</strain>
    </source>
</reference>
<comment type="caution">
    <text evidence="1">The sequence shown here is derived from an EMBL/GenBank/DDBJ whole genome shotgun (WGS) entry which is preliminary data.</text>
</comment>
<protein>
    <submittedName>
        <fullName evidence="1">2222_t:CDS:1</fullName>
    </submittedName>
</protein>
<dbReference type="AlphaFoldDB" id="A0A9N9G4Y3"/>